<dbReference type="RefSeq" id="WP_023493484.1">
    <property type="nucleotide sequence ID" value="NZ_AYLO01000017.1"/>
</dbReference>
<dbReference type="Pfam" id="PF09836">
    <property type="entry name" value="DUF2063"/>
    <property type="match status" value="1"/>
</dbReference>
<sequence>MNTLHETQRRFTNYALRNLGQALATEGIKGNGLDVAQRLAIYRNNTQLGLTEALRDGYPVVNKLVGTEFFNHLALSFIRHYPPKAGCLLSFGGQFADFIADFQPAEGLPYLPDTARLEWFWHEAFHEADVIALDITRLAKVDPNCYGNLGFTLHPSARLLASDYPVLRIWQANQEGFEGEGRINFDEGGCQLLIYRPVLEVEIIPLSKAEHLFLTLLDMELTVTQAVGQAITIDSTFEVLPVLQHWIANGLLTDFYIKN</sequence>
<gene>
    <name evidence="2" type="ORF">MGMO_17c00090</name>
</gene>
<dbReference type="AlphaFoldDB" id="V5C0F8"/>
<dbReference type="eggNOG" id="COG3219">
    <property type="taxonomic scope" value="Bacteria"/>
</dbReference>
<name>V5C0F8_9GAMM</name>
<evidence type="ECO:0000259" key="1">
    <source>
        <dbReference type="Pfam" id="PF09836"/>
    </source>
</evidence>
<protein>
    <recommendedName>
        <fullName evidence="1">Putative DNA-binding domain-containing protein</fullName>
    </recommendedName>
</protein>
<dbReference type="Proteomes" id="UP000017842">
    <property type="component" value="Unassembled WGS sequence"/>
</dbReference>
<accession>V5C0F8</accession>
<dbReference type="Gene3D" id="1.10.150.690">
    <property type="entry name" value="DUF2063"/>
    <property type="match status" value="1"/>
</dbReference>
<reference evidence="2 3" key="1">
    <citation type="journal article" date="2013" name="Genome Announc.">
        <title>Draft Genome Sequence of the Methanotrophic Gammaproteobacterium Methyloglobulus morosus DSM 22980 Strain KoM1.</title>
        <authorList>
            <person name="Poehlein A."/>
            <person name="Deutzmann J.S."/>
            <person name="Daniel R."/>
            <person name="Simeonova D.D."/>
        </authorList>
    </citation>
    <scope>NUCLEOTIDE SEQUENCE [LARGE SCALE GENOMIC DNA]</scope>
    <source>
        <strain evidence="2 3">KoM1</strain>
    </source>
</reference>
<dbReference type="EMBL" id="AYLO01000017">
    <property type="protein sequence ID" value="ESS73544.1"/>
    <property type="molecule type" value="Genomic_DNA"/>
</dbReference>
<proteinExistence type="predicted"/>
<dbReference type="PATRIC" id="fig|1116472.3.peg.589"/>
<comment type="caution">
    <text evidence="2">The sequence shown here is derived from an EMBL/GenBank/DDBJ whole genome shotgun (WGS) entry which is preliminary data.</text>
</comment>
<evidence type="ECO:0000313" key="3">
    <source>
        <dbReference type="Proteomes" id="UP000017842"/>
    </source>
</evidence>
<feature type="domain" description="Putative DNA-binding" evidence="1">
    <location>
        <begin position="6"/>
        <end position="99"/>
    </location>
</feature>
<dbReference type="InterPro" id="IPR018640">
    <property type="entry name" value="DUF2063"/>
</dbReference>
<organism evidence="2 3">
    <name type="scientific">Methyloglobulus morosus KoM1</name>
    <dbReference type="NCBI Taxonomy" id="1116472"/>
    <lineage>
        <taxon>Bacteria</taxon>
        <taxon>Pseudomonadati</taxon>
        <taxon>Pseudomonadota</taxon>
        <taxon>Gammaproteobacteria</taxon>
        <taxon>Methylococcales</taxon>
        <taxon>Methylococcaceae</taxon>
        <taxon>Methyloglobulus</taxon>
    </lineage>
</organism>
<dbReference type="STRING" id="1116472.MGMO_17c00090"/>
<evidence type="ECO:0000313" key="2">
    <source>
        <dbReference type="EMBL" id="ESS73544.1"/>
    </source>
</evidence>
<keyword evidence="3" id="KW-1185">Reference proteome</keyword>
<dbReference type="InterPro" id="IPR044922">
    <property type="entry name" value="DUF2063_N_sf"/>
</dbReference>
<dbReference type="OrthoDB" id="4146344at2"/>